<organism evidence="2 3">
    <name type="scientific">Candidatus Muproteobacteria bacterium RBG_16_60_9</name>
    <dbReference type="NCBI Taxonomy" id="1817755"/>
    <lineage>
        <taxon>Bacteria</taxon>
        <taxon>Pseudomonadati</taxon>
        <taxon>Pseudomonadota</taxon>
        <taxon>Candidatus Muproteobacteria</taxon>
    </lineage>
</organism>
<dbReference type="SUPFAM" id="SSF50475">
    <property type="entry name" value="FMN-binding split barrel"/>
    <property type="match status" value="1"/>
</dbReference>
<reference evidence="2 3" key="1">
    <citation type="journal article" date="2016" name="Nat. Commun.">
        <title>Thousands of microbial genomes shed light on interconnected biogeochemical processes in an aquifer system.</title>
        <authorList>
            <person name="Anantharaman K."/>
            <person name="Brown C.T."/>
            <person name="Hug L.A."/>
            <person name="Sharon I."/>
            <person name="Castelle C.J."/>
            <person name="Probst A.J."/>
            <person name="Thomas B.C."/>
            <person name="Singh A."/>
            <person name="Wilkins M.J."/>
            <person name="Karaoz U."/>
            <person name="Brodie E.L."/>
            <person name="Williams K.H."/>
            <person name="Hubbard S.S."/>
            <person name="Banfield J.F."/>
        </authorList>
    </citation>
    <scope>NUCLEOTIDE SEQUENCE [LARGE SCALE GENOMIC DNA]</scope>
</reference>
<comment type="caution">
    <text evidence="2">The sequence shown here is derived from an EMBL/GenBank/DDBJ whole genome shotgun (WGS) entry which is preliminary data.</text>
</comment>
<dbReference type="Gene3D" id="2.30.110.10">
    <property type="entry name" value="Electron Transport, Fmn-binding Protein, Chain A"/>
    <property type="match status" value="1"/>
</dbReference>
<dbReference type="PANTHER" id="PTHR42815:SF2">
    <property type="entry name" value="FAD-BINDING, PUTATIVE (AFU_ORTHOLOGUE AFUA_6G07600)-RELATED"/>
    <property type="match status" value="1"/>
</dbReference>
<dbReference type="PANTHER" id="PTHR42815">
    <property type="entry name" value="FAD-BINDING, PUTATIVE (AFU_ORTHOLOGUE AFUA_6G07600)-RELATED"/>
    <property type="match status" value="1"/>
</dbReference>
<dbReference type="InterPro" id="IPR011576">
    <property type="entry name" value="Pyridox_Oxase_N"/>
</dbReference>
<accession>A0A1F6V9X5</accession>
<sequence>MNVPPLYHVRSRELQDQFDTRRLADRLVERLVRTRFTEEDRAFIARQSLFFLATADAEGYPDCSYKGGAPGFVRVLDDSTLAFPSYDGNGMFKSLGNIRSNPRVGLLFLNFEKPQRLRVNGTASVDTEDPLLSSVTGAQAIVRVQAQHIFPNCPRYIHRMQLVERSPYVPVEGVAPPIPAWKTLPEFKEVLPPADPARTEDE</sequence>
<gene>
    <name evidence="2" type="ORF">A2W18_00245</name>
</gene>
<evidence type="ECO:0000313" key="3">
    <source>
        <dbReference type="Proteomes" id="UP000179076"/>
    </source>
</evidence>
<feature type="domain" description="Pyridoxamine 5'-phosphate oxidase N-terminal" evidence="1">
    <location>
        <begin position="36"/>
        <end position="144"/>
    </location>
</feature>
<dbReference type="InterPro" id="IPR012349">
    <property type="entry name" value="Split_barrel_FMN-bd"/>
</dbReference>
<protein>
    <submittedName>
        <fullName evidence="2">Pyridoxamine 5'-phosphate oxidase</fullName>
    </submittedName>
</protein>
<evidence type="ECO:0000259" key="1">
    <source>
        <dbReference type="Pfam" id="PF01243"/>
    </source>
</evidence>
<proteinExistence type="predicted"/>
<dbReference type="EMBL" id="MFSP01000088">
    <property type="protein sequence ID" value="OGI66412.1"/>
    <property type="molecule type" value="Genomic_DNA"/>
</dbReference>
<dbReference type="Proteomes" id="UP000179076">
    <property type="component" value="Unassembled WGS sequence"/>
</dbReference>
<name>A0A1F6V9X5_9PROT</name>
<dbReference type="Pfam" id="PF01243">
    <property type="entry name" value="PNPOx_N"/>
    <property type="match status" value="1"/>
</dbReference>
<evidence type="ECO:0000313" key="2">
    <source>
        <dbReference type="EMBL" id="OGI66412.1"/>
    </source>
</evidence>
<dbReference type="AlphaFoldDB" id="A0A1F6V9X5"/>